<dbReference type="GO" id="GO:0005506">
    <property type="term" value="F:iron ion binding"/>
    <property type="evidence" value="ECO:0007669"/>
    <property type="project" value="InterPro"/>
</dbReference>
<dbReference type="GO" id="GO:0020037">
    <property type="term" value="F:heme binding"/>
    <property type="evidence" value="ECO:0007669"/>
    <property type="project" value="InterPro"/>
</dbReference>
<sequence length="199" mass="21905">MKTIFREQQNLPYPNPTVSELLTGVSEGELTMTDYDELAGGWLGVCVKEEALRLHPADPYFVRTATHTNIINLELPVLSSSGISLSEVLIHPGQRIIIDISVFNRLESVWGADLNRWNPSRSLTSDHSSIIVGMTSNLLTFTVQKAASDSILVSIQFDPLEDVEIKEGMGFPLLVPMAIGKDDAGSMLPLLVRSERVDN</sequence>
<dbReference type="GO" id="GO:0016705">
    <property type="term" value="F:oxidoreductase activity, acting on paired donors, with incorporation or reduction of molecular oxygen"/>
    <property type="evidence" value="ECO:0007669"/>
    <property type="project" value="InterPro"/>
</dbReference>
<accession>V2WZ36</accession>
<protein>
    <submittedName>
        <fullName evidence="1">Cytochrome p450</fullName>
    </submittedName>
</protein>
<dbReference type="AlphaFoldDB" id="V2WZ36"/>
<comment type="caution">
    <text evidence="1">The sequence shown here is derived from an EMBL/GenBank/DDBJ whole genome shotgun (WGS) entry which is preliminary data.</text>
</comment>
<dbReference type="HOGENOM" id="CLU_1372537_0_0_1"/>
<proteinExistence type="predicted"/>
<dbReference type="EMBL" id="AWSO01001020">
    <property type="protein sequence ID" value="ESK85791.1"/>
    <property type="molecule type" value="Genomic_DNA"/>
</dbReference>
<organism evidence="1 2">
    <name type="scientific">Moniliophthora roreri (strain MCA 2997)</name>
    <name type="common">Cocoa frosty pod rot fungus</name>
    <name type="synonym">Crinipellis roreri</name>
    <dbReference type="NCBI Taxonomy" id="1381753"/>
    <lineage>
        <taxon>Eukaryota</taxon>
        <taxon>Fungi</taxon>
        <taxon>Dikarya</taxon>
        <taxon>Basidiomycota</taxon>
        <taxon>Agaricomycotina</taxon>
        <taxon>Agaricomycetes</taxon>
        <taxon>Agaricomycetidae</taxon>
        <taxon>Agaricales</taxon>
        <taxon>Marasmiineae</taxon>
        <taxon>Marasmiaceae</taxon>
        <taxon>Moniliophthora</taxon>
    </lineage>
</organism>
<keyword evidence="2" id="KW-1185">Reference proteome</keyword>
<dbReference type="InterPro" id="IPR036396">
    <property type="entry name" value="Cyt_P450_sf"/>
</dbReference>
<dbReference type="OrthoDB" id="1470350at2759"/>
<dbReference type="Proteomes" id="UP000017559">
    <property type="component" value="Unassembled WGS sequence"/>
</dbReference>
<dbReference type="Gene3D" id="1.10.630.10">
    <property type="entry name" value="Cytochrome P450"/>
    <property type="match status" value="1"/>
</dbReference>
<evidence type="ECO:0000313" key="1">
    <source>
        <dbReference type="EMBL" id="ESK85791.1"/>
    </source>
</evidence>
<dbReference type="KEGG" id="mrr:Moror_2433"/>
<dbReference type="SUPFAM" id="SSF48264">
    <property type="entry name" value="Cytochrome P450"/>
    <property type="match status" value="1"/>
</dbReference>
<dbReference type="GO" id="GO:0004497">
    <property type="term" value="F:monooxygenase activity"/>
    <property type="evidence" value="ECO:0007669"/>
    <property type="project" value="InterPro"/>
</dbReference>
<gene>
    <name evidence="1" type="ORF">Moror_2433</name>
</gene>
<name>V2WZ36_MONRO</name>
<evidence type="ECO:0000313" key="2">
    <source>
        <dbReference type="Proteomes" id="UP000017559"/>
    </source>
</evidence>
<reference evidence="1 2" key="1">
    <citation type="journal article" date="2014" name="BMC Genomics">
        <title>Genome and secretome analysis of the hemibiotrophic fungal pathogen, Moniliophthora roreri, which causes frosty pod rot disease of cacao: mechanisms of the biotrophic and necrotrophic phases.</title>
        <authorList>
            <person name="Meinhardt L.W."/>
            <person name="Costa G.G.L."/>
            <person name="Thomazella D.P.T."/>
            <person name="Teixeira P.J.P.L."/>
            <person name="Carazzolle M.F."/>
            <person name="Schuster S.C."/>
            <person name="Carlson J.E."/>
            <person name="Guiltinan M.J."/>
            <person name="Mieczkowski P."/>
            <person name="Farmer A."/>
            <person name="Ramaraj T."/>
            <person name="Crozier J."/>
            <person name="Davis R.E."/>
            <person name="Shao J."/>
            <person name="Melnick R.L."/>
            <person name="Pereira G.A.G."/>
            <person name="Bailey B.A."/>
        </authorList>
    </citation>
    <scope>NUCLEOTIDE SEQUENCE [LARGE SCALE GENOMIC DNA]</scope>
    <source>
        <strain evidence="1 2">MCA 2997</strain>
    </source>
</reference>